<protein>
    <submittedName>
        <fullName evidence="1">(northern house mosquito) hypothetical protein</fullName>
    </submittedName>
</protein>
<accession>A0A8D8CHA9</accession>
<sequence>MASSWPTLHYLPVPLLELSTCSSSGTFFFLRTFWTQDGVASFFRQDGGFFTWSRRSLFSHFSRTCPLAAIQTTLRLCPGHYPALPVHQIRLVWTMSVFEFNLWTVFCTIPADLGNHLGGSDYRKQHRLKHSSFS</sequence>
<name>A0A8D8CHA9_CULPI</name>
<evidence type="ECO:0000313" key="1">
    <source>
        <dbReference type="EMBL" id="CAG6493853.1"/>
    </source>
</evidence>
<dbReference type="EMBL" id="HBUE01124230">
    <property type="protein sequence ID" value="CAG6493853.1"/>
    <property type="molecule type" value="Transcribed_RNA"/>
</dbReference>
<proteinExistence type="predicted"/>
<reference evidence="1" key="1">
    <citation type="submission" date="2021-05" db="EMBL/GenBank/DDBJ databases">
        <authorList>
            <person name="Alioto T."/>
            <person name="Alioto T."/>
            <person name="Gomez Garrido J."/>
        </authorList>
    </citation>
    <scope>NUCLEOTIDE SEQUENCE</scope>
</reference>
<dbReference type="AlphaFoldDB" id="A0A8D8CHA9"/>
<organism evidence="1">
    <name type="scientific">Culex pipiens</name>
    <name type="common">House mosquito</name>
    <dbReference type="NCBI Taxonomy" id="7175"/>
    <lineage>
        <taxon>Eukaryota</taxon>
        <taxon>Metazoa</taxon>
        <taxon>Ecdysozoa</taxon>
        <taxon>Arthropoda</taxon>
        <taxon>Hexapoda</taxon>
        <taxon>Insecta</taxon>
        <taxon>Pterygota</taxon>
        <taxon>Neoptera</taxon>
        <taxon>Endopterygota</taxon>
        <taxon>Diptera</taxon>
        <taxon>Nematocera</taxon>
        <taxon>Culicoidea</taxon>
        <taxon>Culicidae</taxon>
        <taxon>Culicinae</taxon>
        <taxon>Culicini</taxon>
        <taxon>Culex</taxon>
        <taxon>Culex</taxon>
    </lineage>
</organism>